<reference evidence="1" key="2">
    <citation type="journal article" date="2015" name="Data Brief">
        <title>Shoot transcriptome of the giant reed, Arundo donax.</title>
        <authorList>
            <person name="Barrero R.A."/>
            <person name="Guerrero F.D."/>
            <person name="Moolhuijzen P."/>
            <person name="Goolsby J.A."/>
            <person name="Tidwell J."/>
            <person name="Bellgard S.E."/>
            <person name="Bellgard M.I."/>
        </authorList>
    </citation>
    <scope>NUCLEOTIDE SEQUENCE</scope>
    <source>
        <tissue evidence="1">Shoot tissue taken approximately 20 cm above the soil surface</tissue>
    </source>
</reference>
<sequence>MKIAMFLQCRSRTSNCSTFDVSGESDWPL</sequence>
<reference evidence="1" key="1">
    <citation type="submission" date="2014-09" db="EMBL/GenBank/DDBJ databases">
        <authorList>
            <person name="Magalhaes I.L.F."/>
            <person name="Oliveira U."/>
            <person name="Santos F.R."/>
            <person name="Vidigal T.H.D.A."/>
            <person name="Brescovit A.D."/>
            <person name="Santos A.J."/>
        </authorList>
    </citation>
    <scope>NUCLEOTIDE SEQUENCE</scope>
    <source>
        <tissue evidence="1">Shoot tissue taken approximately 20 cm above the soil surface</tissue>
    </source>
</reference>
<dbReference type="EMBL" id="GBRH01171935">
    <property type="protein sequence ID" value="JAE25961.1"/>
    <property type="molecule type" value="Transcribed_RNA"/>
</dbReference>
<protein>
    <submittedName>
        <fullName evidence="1">Uncharacterized protein</fullName>
    </submittedName>
</protein>
<organism evidence="1">
    <name type="scientific">Arundo donax</name>
    <name type="common">Giant reed</name>
    <name type="synonym">Donax arundinaceus</name>
    <dbReference type="NCBI Taxonomy" id="35708"/>
    <lineage>
        <taxon>Eukaryota</taxon>
        <taxon>Viridiplantae</taxon>
        <taxon>Streptophyta</taxon>
        <taxon>Embryophyta</taxon>
        <taxon>Tracheophyta</taxon>
        <taxon>Spermatophyta</taxon>
        <taxon>Magnoliopsida</taxon>
        <taxon>Liliopsida</taxon>
        <taxon>Poales</taxon>
        <taxon>Poaceae</taxon>
        <taxon>PACMAD clade</taxon>
        <taxon>Arundinoideae</taxon>
        <taxon>Arundineae</taxon>
        <taxon>Arundo</taxon>
    </lineage>
</organism>
<name>A0A0A9GTS4_ARUDO</name>
<evidence type="ECO:0000313" key="1">
    <source>
        <dbReference type="EMBL" id="JAE25961.1"/>
    </source>
</evidence>
<dbReference type="AlphaFoldDB" id="A0A0A9GTS4"/>
<accession>A0A0A9GTS4</accession>
<proteinExistence type="predicted"/>